<name>A0ABX0JFH0_9BACL</name>
<organism evidence="1 2">
    <name type="scientific">Paenibacillus agricola</name>
    <dbReference type="NCBI Taxonomy" id="2716264"/>
    <lineage>
        <taxon>Bacteria</taxon>
        <taxon>Bacillati</taxon>
        <taxon>Bacillota</taxon>
        <taxon>Bacilli</taxon>
        <taxon>Bacillales</taxon>
        <taxon>Paenibacillaceae</taxon>
        <taxon>Paenibacillus</taxon>
    </lineage>
</organism>
<dbReference type="Proteomes" id="UP001165962">
    <property type="component" value="Unassembled WGS sequence"/>
</dbReference>
<evidence type="ECO:0000313" key="1">
    <source>
        <dbReference type="EMBL" id="NHN34135.1"/>
    </source>
</evidence>
<keyword evidence="2" id="KW-1185">Reference proteome</keyword>
<dbReference type="RefSeq" id="WP_166154780.1">
    <property type="nucleotide sequence ID" value="NZ_JAAOIW010000016.1"/>
</dbReference>
<gene>
    <name evidence="1" type="ORF">G9U52_30405</name>
</gene>
<comment type="caution">
    <text evidence="1">The sequence shown here is derived from an EMBL/GenBank/DDBJ whole genome shotgun (WGS) entry which is preliminary data.</text>
</comment>
<accession>A0ABX0JFH0</accession>
<protein>
    <submittedName>
        <fullName evidence="1">Uncharacterized protein</fullName>
    </submittedName>
</protein>
<reference evidence="1" key="1">
    <citation type="submission" date="2020-03" db="EMBL/GenBank/DDBJ databases">
        <title>Draft sequencing of Paenibacilllus sp. S3N08.</title>
        <authorList>
            <person name="Kim D.-U."/>
        </authorList>
    </citation>
    <scope>NUCLEOTIDE SEQUENCE</scope>
    <source>
        <strain evidence="1">S3N08</strain>
    </source>
</reference>
<sequence length="438" mass="50944">MKQQLVSTGAIGWKEVNEYEEFTMDFHLEKAGFVEIDLMAKSESDWREEGYESSVLRFWLQGEYNQDCVLFFGSRPFLYTRLLGYLESGTYTLRFAFELEISSPKVRRAFIDSVVVNTVTEQSELYEIYKHTPVLYGRNVYHPYESRYTDTPMVMFYYTEPMESGRAIEYQMIFSHEDEGTPTPLLMSKWGRTTDIEWVYRVELSGEGEVLKATFQGPHHITTDFQGGRALGGHPVLQVSTTNGMVHDKVTSNYRFLFPPVYEWNQEAEPRERVMDAFPFTYQVTAWEMLRQYPMSPHVVNNSFQLTDLRNYLYVQTAKVTTDPYKKTSIDIQVKLKEMTGWFSSSFGDLRVGNFRCAYDGPYFQFSTTVKLPEGISYIDIEEISAVWLSGGEESVLIPEFKGFFLDEDYLPHPPLRSNTAVVVTKEHPRHTLWRGNL</sequence>
<dbReference type="EMBL" id="JAAOIW010000016">
    <property type="protein sequence ID" value="NHN34135.1"/>
    <property type="molecule type" value="Genomic_DNA"/>
</dbReference>
<evidence type="ECO:0000313" key="2">
    <source>
        <dbReference type="Proteomes" id="UP001165962"/>
    </source>
</evidence>
<proteinExistence type="predicted"/>